<protein>
    <recommendedName>
        <fullName evidence="16">Dual specificity mitogen-activated protein kinase kinase 1</fullName>
        <ecNumber evidence="15">2.7.12.2</ecNumber>
    </recommendedName>
    <alternativeName>
        <fullName evidence="18">ERK activator kinase 1</fullName>
    </alternativeName>
    <alternativeName>
        <fullName evidence="17">MAPK/ERK kinase 1</fullName>
    </alternativeName>
</protein>
<dbReference type="InterPro" id="IPR008271">
    <property type="entry name" value="Ser/Thr_kinase_AS"/>
</dbReference>
<evidence type="ECO:0000256" key="24">
    <source>
        <dbReference type="SAM" id="MobiDB-lite"/>
    </source>
</evidence>
<evidence type="ECO:0000256" key="14">
    <source>
        <dbReference type="ARBA" id="ARBA00038035"/>
    </source>
</evidence>
<feature type="region of interest" description="Disordered" evidence="24">
    <location>
        <begin position="1"/>
        <end position="26"/>
    </location>
</feature>
<dbReference type="GO" id="GO:2000641">
    <property type="term" value="P:regulation of early endosome to late endosome transport"/>
    <property type="evidence" value="ECO:0007669"/>
    <property type="project" value="UniProtKB-ARBA"/>
</dbReference>
<keyword evidence="8 22" id="KW-0547">Nucleotide-binding</keyword>
<feature type="binding site" evidence="22">
    <location>
        <position position="98"/>
    </location>
    <ligand>
        <name>ATP</name>
        <dbReference type="ChEBI" id="CHEBI:30616"/>
    </ligand>
</feature>
<keyword evidence="7" id="KW-0808">Transferase</keyword>
<name>A0A8C1HRZ7_CYPCA</name>
<dbReference type="Gene3D" id="1.10.510.10">
    <property type="entry name" value="Transferase(Phosphotransferase) domain 1"/>
    <property type="match status" value="1"/>
</dbReference>
<evidence type="ECO:0000313" key="26">
    <source>
        <dbReference type="Ensembl" id="ENSCCRP00000070307.2"/>
    </source>
</evidence>
<dbReference type="GO" id="GO:0005739">
    <property type="term" value="C:mitochondrion"/>
    <property type="evidence" value="ECO:0007669"/>
    <property type="project" value="UniProtKB-ARBA"/>
</dbReference>
<evidence type="ECO:0000256" key="18">
    <source>
        <dbReference type="ARBA" id="ARBA00042350"/>
    </source>
</evidence>
<keyword evidence="5 23" id="KW-0723">Serine/threonine-protein kinase</keyword>
<keyword evidence="13" id="KW-0539">Nucleus</keyword>
<evidence type="ECO:0000256" key="11">
    <source>
        <dbReference type="ARBA" id="ARBA00023137"/>
    </source>
</evidence>
<dbReference type="Ensembl" id="ENSCCRT00000076147.2">
    <property type="protein sequence ID" value="ENSCCRP00000070307.2"/>
    <property type="gene ID" value="ENSCCRG00000035016.2"/>
</dbReference>
<comment type="catalytic activity">
    <reaction evidence="21">
        <text>L-tyrosyl-[protein] + ATP = O-phospho-L-tyrosyl-[protein] + ADP + H(+)</text>
        <dbReference type="Rhea" id="RHEA:10596"/>
        <dbReference type="Rhea" id="RHEA-COMP:10136"/>
        <dbReference type="Rhea" id="RHEA-COMP:20101"/>
        <dbReference type="ChEBI" id="CHEBI:15378"/>
        <dbReference type="ChEBI" id="CHEBI:30616"/>
        <dbReference type="ChEBI" id="CHEBI:46858"/>
        <dbReference type="ChEBI" id="CHEBI:61978"/>
        <dbReference type="ChEBI" id="CHEBI:456216"/>
        <dbReference type="EC" id="2.7.12.2"/>
    </reaction>
</comment>
<evidence type="ECO:0000256" key="20">
    <source>
        <dbReference type="ARBA" id="ARBA00049299"/>
    </source>
</evidence>
<dbReference type="GO" id="GO:0090170">
    <property type="term" value="P:regulation of Golgi inheritance"/>
    <property type="evidence" value="ECO:0007669"/>
    <property type="project" value="UniProtKB-ARBA"/>
</dbReference>
<dbReference type="SUPFAM" id="SSF56112">
    <property type="entry name" value="Protein kinase-like (PK-like)"/>
    <property type="match status" value="1"/>
</dbReference>
<reference evidence="26" key="2">
    <citation type="submission" date="2025-09" db="UniProtKB">
        <authorList>
            <consortium name="Ensembl"/>
        </authorList>
    </citation>
    <scope>IDENTIFICATION</scope>
</reference>
<evidence type="ECO:0000256" key="1">
    <source>
        <dbReference type="ARBA" id="ARBA00004123"/>
    </source>
</evidence>
<evidence type="ECO:0000256" key="4">
    <source>
        <dbReference type="ARBA" id="ARBA00022490"/>
    </source>
</evidence>
<reference evidence="26" key="1">
    <citation type="submission" date="2025-08" db="UniProtKB">
        <authorList>
            <consortium name="Ensembl"/>
        </authorList>
    </citation>
    <scope>IDENTIFICATION</scope>
</reference>
<dbReference type="OMA" id="MIAKCLM"/>
<evidence type="ECO:0000256" key="5">
    <source>
        <dbReference type="ARBA" id="ARBA00022527"/>
    </source>
</evidence>
<evidence type="ECO:0000256" key="9">
    <source>
        <dbReference type="ARBA" id="ARBA00022777"/>
    </source>
</evidence>
<dbReference type="PANTHER" id="PTHR47448:SF2">
    <property type="entry name" value="MITOGEN-ACTIVATED PROTEIN KINASE KINASE 1"/>
    <property type="match status" value="1"/>
</dbReference>
<dbReference type="PROSITE" id="PS50011">
    <property type="entry name" value="PROTEIN_KINASE_DOM"/>
    <property type="match status" value="1"/>
</dbReference>
<dbReference type="GO" id="GO:0005813">
    <property type="term" value="C:centrosome"/>
    <property type="evidence" value="ECO:0007669"/>
    <property type="project" value="UniProtKB-SubCell"/>
</dbReference>
<dbReference type="GO" id="GO:0004713">
    <property type="term" value="F:protein tyrosine kinase activity"/>
    <property type="evidence" value="ECO:0007669"/>
    <property type="project" value="UniProtKB-KW"/>
</dbReference>
<dbReference type="Gene3D" id="3.30.200.20">
    <property type="entry name" value="Phosphorylase Kinase, domain 1"/>
    <property type="match status" value="1"/>
</dbReference>
<dbReference type="GO" id="GO:0005524">
    <property type="term" value="F:ATP binding"/>
    <property type="evidence" value="ECO:0007669"/>
    <property type="project" value="UniProtKB-UniRule"/>
</dbReference>
<dbReference type="CDD" id="cd06650">
    <property type="entry name" value="PKc_MEK1"/>
    <property type="match status" value="1"/>
</dbReference>
<dbReference type="InterPro" id="IPR011009">
    <property type="entry name" value="Kinase-like_dom_sf"/>
</dbReference>
<dbReference type="GO" id="GO:0005769">
    <property type="term" value="C:early endosome"/>
    <property type="evidence" value="ECO:0007669"/>
    <property type="project" value="UniProtKB-ARBA"/>
</dbReference>
<evidence type="ECO:0000256" key="23">
    <source>
        <dbReference type="RuleBase" id="RU000304"/>
    </source>
</evidence>
<keyword evidence="10 22" id="KW-0067">ATP-binding</keyword>
<dbReference type="EC" id="2.7.12.2" evidence="15"/>
<feature type="region of interest" description="Disordered" evidence="24">
    <location>
        <begin position="280"/>
        <end position="301"/>
    </location>
</feature>
<keyword evidence="12" id="KW-0206">Cytoskeleton</keyword>
<keyword evidence="11" id="KW-0829">Tyrosine-protein kinase</keyword>
<dbReference type="SMART" id="SM00220">
    <property type="entry name" value="S_TKc"/>
    <property type="match status" value="1"/>
</dbReference>
<dbReference type="GO" id="GO:0005829">
    <property type="term" value="C:cytosol"/>
    <property type="evidence" value="ECO:0007669"/>
    <property type="project" value="UniProtKB-ARBA"/>
</dbReference>
<dbReference type="FunFam" id="1.10.510.10:FF:000115">
    <property type="entry name" value="Dual specificity mitogen-activated protein kinase kinase 1"/>
    <property type="match status" value="1"/>
</dbReference>
<dbReference type="PROSITE" id="PS00108">
    <property type="entry name" value="PROTEIN_KINASE_ST"/>
    <property type="match status" value="1"/>
</dbReference>
<sequence length="399" mass="44197">MQKRRKPEPIQLNPIPDGNAVNGTGATETNLEALQKKLEELELDEQQKKRLEAFLTQKQKVGELKDDDFEKICELGAGNGGVVFKVLHRPSGFIMARKLIHLEIKPAIRNQIIRELQVLHECNSPYIVGFYGAFYSDGEISICMENMDGGSLDQCLKKAGKIPEQILGKVSIAVIKGLSYLREKHKIMHRDVKPSNILVNSRGEIKLCDFGVSGQLIDSMANSFVGTRSYMSPERLQGTHYSVQSDIWSMGLSLVEMAIGRFPIPPPDAKELEQIFGQPLEGDPSACDASPKPRPPGRPGSCECLSYGPDSRPPMAIFELLDYIVNEPPPKLPSIFGTEFQDFVNKCLVKNPAERADLKQLMVHPFIKNSEAEEVDFAGWLCSTIGLNQPATPTHSVGI</sequence>
<keyword evidence="9" id="KW-0418">Kinase</keyword>
<keyword evidence="27" id="KW-1185">Reference proteome</keyword>
<keyword evidence="6" id="KW-0597">Phosphoprotein</keyword>
<evidence type="ECO:0000256" key="22">
    <source>
        <dbReference type="PROSITE-ProRule" id="PRU10141"/>
    </source>
</evidence>
<dbReference type="GO" id="GO:0032872">
    <property type="term" value="P:regulation of stress-activated MAPK cascade"/>
    <property type="evidence" value="ECO:0007669"/>
    <property type="project" value="UniProtKB-ARBA"/>
</dbReference>
<comment type="catalytic activity">
    <reaction evidence="19">
        <text>L-seryl-[protein] + ATP = O-phospho-L-seryl-[protein] + ADP + H(+)</text>
        <dbReference type="Rhea" id="RHEA:17989"/>
        <dbReference type="Rhea" id="RHEA-COMP:9863"/>
        <dbReference type="Rhea" id="RHEA-COMP:11604"/>
        <dbReference type="ChEBI" id="CHEBI:15378"/>
        <dbReference type="ChEBI" id="CHEBI:29999"/>
        <dbReference type="ChEBI" id="CHEBI:30616"/>
        <dbReference type="ChEBI" id="CHEBI:83421"/>
        <dbReference type="ChEBI" id="CHEBI:456216"/>
        <dbReference type="EC" id="2.7.12.2"/>
    </reaction>
</comment>
<dbReference type="PROSITE" id="PS00107">
    <property type="entry name" value="PROTEIN_KINASE_ATP"/>
    <property type="match status" value="1"/>
</dbReference>
<dbReference type="GeneTree" id="ENSGT00940000153487"/>
<evidence type="ECO:0000256" key="8">
    <source>
        <dbReference type="ARBA" id="ARBA00022741"/>
    </source>
</evidence>
<evidence type="ECO:0000256" key="21">
    <source>
        <dbReference type="ARBA" id="ARBA00051693"/>
    </source>
</evidence>
<comment type="similarity">
    <text evidence="14">Belongs to the protein kinase superfamily. STE Ser/Thr protein kinase family. MAP kinase kinase subfamily.</text>
</comment>
<evidence type="ECO:0000256" key="13">
    <source>
        <dbReference type="ARBA" id="ARBA00023242"/>
    </source>
</evidence>
<dbReference type="PANTHER" id="PTHR47448">
    <property type="entry name" value="DUAL SPECIFICITY MITOGEN-ACTIVATED PROTEIN KINASE KINASE DSOR1-LIKE PROTEIN"/>
    <property type="match status" value="1"/>
</dbReference>
<evidence type="ECO:0000256" key="15">
    <source>
        <dbReference type="ARBA" id="ARBA00038999"/>
    </source>
</evidence>
<keyword evidence="4" id="KW-0963">Cytoplasm</keyword>
<feature type="domain" description="Protein kinase" evidence="25">
    <location>
        <begin position="69"/>
        <end position="367"/>
    </location>
</feature>
<comment type="catalytic activity">
    <reaction evidence="20">
        <text>L-threonyl-[protein] + ATP = O-phospho-L-threonyl-[protein] + ADP + H(+)</text>
        <dbReference type="Rhea" id="RHEA:46608"/>
        <dbReference type="Rhea" id="RHEA-COMP:11060"/>
        <dbReference type="Rhea" id="RHEA-COMP:11605"/>
        <dbReference type="ChEBI" id="CHEBI:15378"/>
        <dbReference type="ChEBI" id="CHEBI:30013"/>
        <dbReference type="ChEBI" id="CHEBI:30616"/>
        <dbReference type="ChEBI" id="CHEBI:61977"/>
        <dbReference type="ChEBI" id="CHEBI:456216"/>
        <dbReference type="EC" id="2.7.12.2"/>
    </reaction>
</comment>
<evidence type="ECO:0000256" key="10">
    <source>
        <dbReference type="ARBA" id="ARBA00022840"/>
    </source>
</evidence>
<dbReference type="GO" id="GO:0005925">
    <property type="term" value="C:focal adhesion"/>
    <property type="evidence" value="ECO:0007669"/>
    <property type="project" value="UniProtKB-ARBA"/>
</dbReference>
<evidence type="ECO:0000256" key="6">
    <source>
        <dbReference type="ARBA" id="ARBA00022553"/>
    </source>
</evidence>
<dbReference type="Pfam" id="PF00069">
    <property type="entry name" value="Pkinase"/>
    <property type="match status" value="1"/>
</dbReference>
<evidence type="ECO:0000259" key="25">
    <source>
        <dbReference type="PROSITE" id="PS50011"/>
    </source>
</evidence>
<dbReference type="FunFam" id="3.30.200.20:FF:000100">
    <property type="entry name" value="Dual specificity mitogen-activated protein kinase kinase 1"/>
    <property type="match status" value="1"/>
</dbReference>
<dbReference type="InterPro" id="IPR017441">
    <property type="entry name" value="Protein_kinase_ATP_BS"/>
</dbReference>
<evidence type="ECO:0000313" key="27">
    <source>
        <dbReference type="Proteomes" id="UP001108240"/>
    </source>
</evidence>
<dbReference type="InterPro" id="IPR050915">
    <property type="entry name" value="MAP_kinase_kinase"/>
</dbReference>
<accession>A0A8C1HRZ7</accession>
<evidence type="ECO:0000256" key="7">
    <source>
        <dbReference type="ARBA" id="ARBA00022679"/>
    </source>
</evidence>
<evidence type="ECO:0000256" key="3">
    <source>
        <dbReference type="ARBA" id="ARBA00004317"/>
    </source>
</evidence>
<dbReference type="GO" id="GO:0005770">
    <property type="term" value="C:late endosome"/>
    <property type="evidence" value="ECO:0007669"/>
    <property type="project" value="UniProtKB-ARBA"/>
</dbReference>
<dbReference type="GO" id="GO:0004708">
    <property type="term" value="F:MAP kinase kinase activity"/>
    <property type="evidence" value="ECO:0007669"/>
    <property type="project" value="UniProtKB-EC"/>
</dbReference>
<evidence type="ECO:0000256" key="16">
    <source>
        <dbReference type="ARBA" id="ARBA00040618"/>
    </source>
</evidence>
<dbReference type="InterPro" id="IPR000719">
    <property type="entry name" value="Prot_kinase_dom"/>
</dbReference>
<comment type="subcellular location">
    <subcellularLocation>
        <location evidence="2">Cytoplasm</location>
        <location evidence="2">Cytoskeleton</location>
        <location evidence="2">Microtubule organizing center</location>
        <location evidence="2">Centrosome</location>
    </subcellularLocation>
    <subcellularLocation>
        <location evidence="3">Cytoplasm</location>
        <location evidence="3">Cytoskeleton</location>
        <location evidence="3">Microtubule organizing center</location>
        <location evidence="3">Spindle pole body</location>
    </subcellularLocation>
    <subcellularLocation>
        <location evidence="1">Nucleus</location>
    </subcellularLocation>
</comment>
<dbReference type="GO" id="GO:0005634">
    <property type="term" value="C:nucleus"/>
    <property type="evidence" value="ECO:0007669"/>
    <property type="project" value="UniProtKB-SubCell"/>
</dbReference>
<dbReference type="AlphaFoldDB" id="A0A8C1HRZ7"/>
<organism evidence="26 27">
    <name type="scientific">Cyprinus carpio carpio</name>
    <dbReference type="NCBI Taxonomy" id="630221"/>
    <lineage>
        <taxon>Eukaryota</taxon>
        <taxon>Metazoa</taxon>
        <taxon>Chordata</taxon>
        <taxon>Craniata</taxon>
        <taxon>Vertebrata</taxon>
        <taxon>Euteleostomi</taxon>
        <taxon>Actinopterygii</taxon>
        <taxon>Neopterygii</taxon>
        <taxon>Teleostei</taxon>
        <taxon>Ostariophysi</taxon>
        <taxon>Cypriniformes</taxon>
        <taxon>Cyprinidae</taxon>
        <taxon>Cyprininae</taxon>
        <taxon>Cyprinus</taxon>
    </lineage>
</organism>
<dbReference type="Proteomes" id="UP001108240">
    <property type="component" value="Unplaced"/>
</dbReference>
<proteinExistence type="inferred from homology"/>
<evidence type="ECO:0000256" key="2">
    <source>
        <dbReference type="ARBA" id="ARBA00004300"/>
    </source>
</evidence>
<evidence type="ECO:0000256" key="19">
    <source>
        <dbReference type="ARBA" id="ARBA00049014"/>
    </source>
</evidence>
<evidence type="ECO:0000256" key="12">
    <source>
        <dbReference type="ARBA" id="ARBA00023212"/>
    </source>
</evidence>
<evidence type="ECO:0000256" key="17">
    <source>
        <dbReference type="ARBA" id="ARBA00042276"/>
    </source>
</evidence>
<dbReference type="GO" id="GO:0004674">
    <property type="term" value="F:protein serine/threonine kinase activity"/>
    <property type="evidence" value="ECO:0007669"/>
    <property type="project" value="UniProtKB-KW"/>
</dbReference>